<keyword evidence="3" id="KW-0068">Autocatalytic cleavage</keyword>
<comment type="cofactor">
    <cofactor evidence="1">
        <name>pyruvate</name>
        <dbReference type="ChEBI" id="CHEBI:15361"/>
    </cofactor>
</comment>
<proteinExistence type="predicted"/>
<evidence type="ECO:0000256" key="5">
    <source>
        <dbReference type="ARBA" id="ARBA00023145"/>
    </source>
</evidence>
<evidence type="ECO:0000256" key="1">
    <source>
        <dbReference type="ARBA" id="ARBA00001928"/>
    </source>
</evidence>
<keyword evidence="4" id="KW-0620">Polyamine biosynthesis</keyword>
<keyword evidence="6" id="KW-0456">Lyase</keyword>
<dbReference type="EMBL" id="LAZR01002089">
    <property type="protein sequence ID" value="KKN34716.1"/>
    <property type="molecule type" value="Genomic_DNA"/>
</dbReference>
<accession>A0A0F9SCI4</accession>
<evidence type="ECO:0000256" key="8">
    <source>
        <dbReference type="ARBA" id="ARBA00023317"/>
    </source>
</evidence>
<sequence>MDYGKELIMDLHHCDVSQFTRKALKAYFMDLCELIDMERCKLTWWDDRYTLPWNKQTAPHTTGTSAVQFIITSNITAHTLDLMKRIYINVFSCKEFDDKLVQLFTQERFSGSIVQALVVRRI</sequence>
<reference evidence="9" key="1">
    <citation type="journal article" date="2015" name="Nature">
        <title>Complex archaea that bridge the gap between prokaryotes and eukaryotes.</title>
        <authorList>
            <person name="Spang A."/>
            <person name="Saw J.H."/>
            <person name="Jorgensen S.L."/>
            <person name="Zaremba-Niedzwiedzka K."/>
            <person name="Martijn J."/>
            <person name="Lind A.E."/>
            <person name="van Eijk R."/>
            <person name="Schleper C."/>
            <person name="Guy L."/>
            <person name="Ettema T.J."/>
        </authorList>
    </citation>
    <scope>NUCLEOTIDE SEQUENCE</scope>
</reference>
<evidence type="ECO:0000256" key="2">
    <source>
        <dbReference type="ARBA" id="ARBA00022793"/>
    </source>
</evidence>
<keyword evidence="8" id="KW-0670">Pyruvate</keyword>
<evidence type="ECO:0000256" key="4">
    <source>
        <dbReference type="ARBA" id="ARBA00023115"/>
    </source>
</evidence>
<dbReference type="Gene3D" id="3.60.90.10">
    <property type="entry name" value="S-adenosylmethionine decarboxylase"/>
    <property type="match status" value="1"/>
</dbReference>
<dbReference type="SUPFAM" id="SSF56276">
    <property type="entry name" value="S-adenosylmethionine decarboxylase"/>
    <property type="match status" value="1"/>
</dbReference>
<dbReference type="InterPro" id="IPR016067">
    <property type="entry name" value="S-AdoMet_deCO2ase_core"/>
</dbReference>
<keyword evidence="2" id="KW-0210">Decarboxylase</keyword>
<keyword evidence="7" id="KW-0704">Schiff base</keyword>
<evidence type="ECO:0000256" key="3">
    <source>
        <dbReference type="ARBA" id="ARBA00022813"/>
    </source>
</evidence>
<gene>
    <name evidence="9" type="ORF">LCGC14_0790980</name>
</gene>
<dbReference type="AlphaFoldDB" id="A0A0F9SCI4"/>
<dbReference type="GO" id="GO:0004014">
    <property type="term" value="F:adenosylmethionine decarboxylase activity"/>
    <property type="evidence" value="ECO:0007669"/>
    <property type="project" value="InterPro"/>
</dbReference>
<evidence type="ECO:0000256" key="6">
    <source>
        <dbReference type="ARBA" id="ARBA00023239"/>
    </source>
</evidence>
<name>A0A0F9SCI4_9ZZZZ</name>
<protein>
    <recommendedName>
        <fullName evidence="10">S-adenosylmethionine decarboxylase proenzyme</fullName>
    </recommendedName>
</protein>
<dbReference type="Pfam" id="PF02675">
    <property type="entry name" value="AdoMet_dc"/>
    <property type="match status" value="1"/>
</dbReference>
<evidence type="ECO:0008006" key="10">
    <source>
        <dbReference type="Google" id="ProtNLM"/>
    </source>
</evidence>
<keyword evidence="5" id="KW-0865">Zymogen</keyword>
<dbReference type="GO" id="GO:0008295">
    <property type="term" value="P:spermidine biosynthetic process"/>
    <property type="evidence" value="ECO:0007669"/>
    <property type="project" value="InterPro"/>
</dbReference>
<organism evidence="9">
    <name type="scientific">marine sediment metagenome</name>
    <dbReference type="NCBI Taxonomy" id="412755"/>
    <lineage>
        <taxon>unclassified sequences</taxon>
        <taxon>metagenomes</taxon>
        <taxon>ecological metagenomes</taxon>
    </lineage>
</organism>
<evidence type="ECO:0000256" key="7">
    <source>
        <dbReference type="ARBA" id="ARBA00023270"/>
    </source>
</evidence>
<evidence type="ECO:0000313" key="9">
    <source>
        <dbReference type="EMBL" id="KKN34716.1"/>
    </source>
</evidence>
<comment type="caution">
    <text evidence="9">The sequence shown here is derived from an EMBL/GenBank/DDBJ whole genome shotgun (WGS) entry which is preliminary data.</text>
</comment>
<dbReference type="InterPro" id="IPR003826">
    <property type="entry name" value="AdoMetDC_fam_prok"/>
</dbReference>